<keyword evidence="6 7" id="KW-0472">Membrane</keyword>
<organism evidence="9 10">
    <name type="scientific">Geotalea uraniireducens</name>
    <dbReference type="NCBI Taxonomy" id="351604"/>
    <lineage>
        <taxon>Bacteria</taxon>
        <taxon>Pseudomonadati</taxon>
        <taxon>Thermodesulfobacteriota</taxon>
        <taxon>Desulfuromonadia</taxon>
        <taxon>Geobacterales</taxon>
        <taxon>Geobacteraceae</taxon>
        <taxon>Geotalea</taxon>
    </lineage>
</organism>
<feature type="transmembrane region" description="Helical" evidence="7">
    <location>
        <begin position="144"/>
        <end position="162"/>
    </location>
</feature>
<keyword evidence="5 7" id="KW-1133">Transmembrane helix</keyword>
<dbReference type="InterPro" id="IPR022764">
    <property type="entry name" value="Peptidase_S54_rhomboid_dom"/>
</dbReference>
<feature type="transmembrane region" description="Helical" evidence="7">
    <location>
        <begin position="254"/>
        <end position="278"/>
    </location>
</feature>
<reference evidence="9 10" key="1">
    <citation type="submission" date="2022-12" db="EMBL/GenBank/DDBJ databases">
        <title>Polyphasic characterization of Geotalea uranireducens NIT-SL11 newly isolated from a complex of sewage sludge and microbially reduced graphene oxide.</title>
        <authorList>
            <person name="Xie L."/>
            <person name="Yoshida N."/>
            <person name="Meng L."/>
        </authorList>
    </citation>
    <scope>NUCLEOTIDE SEQUENCE [LARGE SCALE GENOMIC DNA]</scope>
    <source>
        <strain evidence="9 10">NIT-SL11</strain>
    </source>
</reference>
<feature type="transmembrane region" description="Helical" evidence="7">
    <location>
        <begin position="168"/>
        <end position="188"/>
    </location>
</feature>
<evidence type="ECO:0000313" key="10">
    <source>
        <dbReference type="Proteomes" id="UP001317705"/>
    </source>
</evidence>
<dbReference type="SUPFAM" id="SSF144091">
    <property type="entry name" value="Rhomboid-like"/>
    <property type="match status" value="1"/>
</dbReference>
<comment type="similarity">
    <text evidence="2">Belongs to the peptidase S54 family.</text>
</comment>
<dbReference type="RefSeq" id="WP_282003000.1">
    <property type="nucleotide sequence ID" value="NZ_AP027151.1"/>
</dbReference>
<dbReference type="PANTHER" id="PTHR43731:SF14">
    <property type="entry name" value="PRESENILIN-ASSOCIATED RHOMBOID-LIKE PROTEIN, MITOCHONDRIAL"/>
    <property type="match status" value="1"/>
</dbReference>
<evidence type="ECO:0000313" key="9">
    <source>
        <dbReference type="EMBL" id="BDV42505.1"/>
    </source>
</evidence>
<evidence type="ECO:0000259" key="8">
    <source>
        <dbReference type="Pfam" id="PF01694"/>
    </source>
</evidence>
<dbReference type="GO" id="GO:0008233">
    <property type="term" value="F:peptidase activity"/>
    <property type="evidence" value="ECO:0007669"/>
    <property type="project" value="UniProtKB-KW"/>
</dbReference>
<name>A0ABM8EJ21_9BACT</name>
<feature type="transmembrane region" description="Helical" evidence="7">
    <location>
        <begin position="224"/>
        <end position="242"/>
    </location>
</feature>
<dbReference type="Pfam" id="PF01694">
    <property type="entry name" value="Rhomboid"/>
    <property type="match status" value="1"/>
</dbReference>
<dbReference type="InterPro" id="IPR035952">
    <property type="entry name" value="Rhomboid-like_sf"/>
</dbReference>
<keyword evidence="3 7" id="KW-0812">Transmembrane</keyword>
<evidence type="ECO:0000256" key="7">
    <source>
        <dbReference type="SAM" id="Phobius"/>
    </source>
</evidence>
<keyword evidence="4" id="KW-0378">Hydrolase</keyword>
<feature type="transmembrane region" description="Helical" evidence="7">
    <location>
        <begin position="200"/>
        <end position="218"/>
    </location>
</feature>
<evidence type="ECO:0000256" key="6">
    <source>
        <dbReference type="ARBA" id="ARBA00023136"/>
    </source>
</evidence>
<evidence type="ECO:0000256" key="3">
    <source>
        <dbReference type="ARBA" id="ARBA00022692"/>
    </source>
</evidence>
<evidence type="ECO:0000256" key="5">
    <source>
        <dbReference type="ARBA" id="ARBA00022989"/>
    </source>
</evidence>
<dbReference type="Proteomes" id="UP001317705">
    <property type="component" value="Chromosome"/>
</dbReference>
<evidence type="ECO:0000256" key="1">
    <source>
        <dbReference type="ARBA" id="ARBA00004141"/>
    </source>
</evidence>
<evidence type="ECO:0000256" key="2">
    <source>
        <dbReference type="ARBA" id="ARBA00009045"/>
    </source>
</evidence>
<proteinExistence type="inferred from homology"/>
<dbReference type="InterPro" id="IPR050925">
    <property type="entry name" value="Rhomboid_protease_S54"/>
</dbReference>
<comment type="subcellular location">
    <subcellularLocation>
        <location evidence="1">Membrane</location>
        <topology evidence="1">Multi-pass membrane protein</topology>
    </subcellularLocation>
</comment>
<sequence length="283" mass="30746">MTETERRSLLCPNCHRLISRDEPLCPYCGTKRPGSWLKNNPFTRAAGNADWLISAIITVNVIMYVISLVISRGLPGHGYGLLSALSPDEYSLLILGSTGVVPIDRYDRLWTLLTANYLHGGIFHILFNMMALRQIAPLVAREYGPWRMFSIYTIGGVIGYLVSYWAGVGYTIGASAAICALIGAMLYYGKSRGGVYGQAVFREVGGWVVGLFLFGLIVPGINNWGHGGGIVGGVLIGLALGYSEKRRENLFHRFLAGFCILATIAALVLGLLSAFYTVNATTL</sequence>
<keyword evidence="10" id="KW-1185">Reference proteome</keyword>
<feature type="transmembrane region" description="Helical" evidence="7">
    <location>
        <begin position="51"/>
        <end position="70"/>
    </location>
</feature>
<gene>
    <name evidence="9" type="ORF">GURASL_14280</name>
</gene>
<dbReference type="Gene3D" id="1.20.1540.10">
    <property type="entry name" value="Rhomboid-like"/>
    <property type="match status" value="1"/>
</dbReference>
<keyword evidence="9" id="KW-0645">Protease</keyword>
<evidence type="ECO:0000256" key="4">
    <source>
        <dbReference type="ARBA" id="ARBA00022801"/>
    </source>
</evidence>
<feature type="transmembrane region" description="Helical" evidence="7">
    <location>
        <begin position="109"/>
        <end position="132"/>
    </location>
</feature>
<feature type="domain" description="Peptidase S54 rhomboid" evidence="8">
    <location>
        <begin position="108"/>
        <end position="241"/>
    </location>
</feature>
<accession>A0ABM8EJ21</accession>
<protein>
    <submittedName>
        <fullName evidence="9">Rhomboid family intramembrane serine protease</fullName>
    </submittedName>
</protein>
<dbReference type="EMBL" id="AP027151">
    <property type="protein sequence ID" value="BDV42505.1"/>
    <property type="molecule type" value="Genomic_DNA"/>
</dbReference>
<dbReference type="GO" id="GO:0006508">
    <property type="term" value="P:proteolysis"/>
    <property type="evidence" value="ECO:0007669"/>
    <property type="project" value="UniProtKB-KW"/>
</dbReference>
<dbReference type="PANTHER" id="PTHR43731">
    <property type="entry name" value="RHOMBOID PROTEASE"/>
    <property type="match status" value="1"/>
</dbReference>